<keyword evidence="4 6" id="KW-1133">Transmembrane helix</keyword>
<evidence type="ECO:0000313" key="9">
    <source>
        <dbReference type="Proteomes" id="UP000245934"/>
    </source>
</evidence>
<dbReference type="PANTHER" id="PTHR42718:SF9">
    <property type="entry name" value="MAJOR FACILITATOR SUPERFAMILY MULTIDRUG TRANSPORTER MFSC"/>
    <property type="match status" value="1"/>
</dbReference>
<feature type="transmembrane region" description="Helical" evidence="6">
    <location>
        <begin position="196"/>
        <end position="215"/>
    </location>
</feature>
<comment type="caution">
    <text evidence="8">The sequence shown here is derived from an EMBL/GenBank/DDBJ whole genome shotgun (WGS) entry which is preliminary data.</text>
</comment>
<dbReference type="Gene3D" id="1.20.1720.10">
    <property type="entry name" value="Multidrug resistance protein D"/>
    <property type="match status" value="1"/>
</dbReference>
<feature type="transmembrane region" description="Helical" evidence="6">
    <location>
        <begin position="164"/>
        <end position="184"/>
    </location>
</feature>
<dbReference type="OrthoDB" id="117970at2157"/>
<evidence type="ECO:0000256" key="4">
    <source>
        <dbReference type="ARBA" id="ARBA00022989"/>
    </source>
</evidence>
<dbReference type="PANTHER" id="PTHR42718">
    <property type="entry name" value="MAJOR FACILITATOR SUPERFAMILY MULTIDRUG TRANSPORTER MFSC"/>
    <property type="match status" value="1"/>
</dbReference>
<dbReference type="Gene3D" id="1.20.1250.20">
    <property type="entry name" value="MFS general substrate transporter like domains"/>
    <property type="match status" value="1"/>
</dbReference>
<accession>A0A2V2NE65</accession>
<protein>
    <submittedName>
        <fullName evidence="8">MFS transporter</fullName>
    </submittedName>
</protein>
<feature type="transmembrane region" description="Helical" evidence="6">
    <location>
        <begin position="396"/>
        <end position="415"/>
    </location>
</feature>
<evidence type="ECO:0000256" key="1">
    <source>
        <dbReference type="ARBA" id="ARBA00004141"/>
    </source>
</evidence>
<gene>
    <name evidence="8" type="ORF">DLD82_10265</name>
</gene>
<keyword evidence="5 6" id="KW-0472">Membrane</keyword>
<dbReference type="FunFam" id="1.20.1250.20:FF:000503">
    <property type="entry name" value="Drug resistance transporter, EmrB/QacA subfamily"/>
    <property type="match status" value="1"/>
</dbReference>
<evidence type="ECO:0000256" key="6">
    <source>
        <dbReference type="SAM" id="Phobius"/>
    </source>
</evidence>
<dbReference type="GO" id="GO:0016020">
    <property type="term" value="C:membrane"/>
    <property type="evidence" value="ECO:0007669"/>
    <property type="project" value="UniProtKB-SubCell"/>
</dbReference>
<evidence type="ECO:0000313" key="8">
    <source>
        <dbReference type="EMBL" id="PWR73603.1"/>
    </source>
</evidence>
<feature type="transmembrane region" description="Helical" evidence="6">
    <location>
        <begin position="43"/>
        <end position="64"/>
    </location>
</feature>
<dbReference type="InterPro" id="IPR036259">
    <property type="entry name" value="MFS_trans_sf"/>
</dbReference>
<name>A0A2V2NE65_9EURY</name>
<dbReference type="InterPro" id="IPR020846">
    <property type="entry name" value="MFS_dom"/>
</dbReference>
<dbReference type="InterPro" id="IPR011701">
    <property type="entry name" value="MFS"/>
</dbReference>
<dbReference type="PROSITE" id="PS50850">
    <property type="entry name" value="MFS"/>
    <property type="match status" value="1"/>
</dbReference>
<keyword evidence="9" id="KW-1185">Reference proteome</keyword>
<feature type="transmembrane region" description="Helical" evidence="6">
    <location>
        <begin position="326"/>
        <end position="344"/>
    </location>
</feature>
<dbReference type="CDD" id="cd17321">
    <property type="entry name" value="MFS_MMR_MDR_like"/>
    <property type="match status" value="1"/>
</dbReference>
<feature type="transmembrane region" description="Helical" evidence="6">
    <location>
        <begin position="427"/>
        <end position="448"/>
    </location>
</feature>
<evidence type="ECO:0000256" key="5">
    <source>
        <dbReference type="ARBA" id="ARBA00023136"/>
    </source>
</evidence>
<feature type="transmembrane region" description="Helical" evidence="6">
    <location>
        <begin position="259"/>
        <end position="284"/>
    </location>
</feature>
<dbReference type="RefSeq" id="WP_109941014.1">
    <property type="nucleotide sequence ID" value="NZ_CP176366.1"/>
</dbReference>
<feature type="transmembrane region" description="Helical" evidence="6">
    <location>
        <begin position="135"/>
        <end position="158"/>
    </location>
</feature>
<dbReference type="AlphaFoldDB" id="A0A2V2NE65"/>
<sequence>MKRPDIPLYTLIIALFCGFLTPFDISAVNIALPSIADEFSLDAVSLSWLNSIYLLASAAFLVPFGKIGDIFGRKKVLHIGITVFTIASGLMILSVSSEMLLSSRLLQGIGAAMIYGTAVAILTSVTNPMKRGKVLGIYTTSVYLGLSAGPFLGGILVSEFGWRSIFLINIPIGLCIIAMISLFLRGEWADAAGERFDLKGALLYGISLTAIMIGFSELPKIHGYASLALGFIIMGLFIFHDHREEYPLIHFSLFSKNRVFACSNLAALINYGSTFAITFFLSLYLQYIRGFGSLEAGFILVAQPVVQAAFSSYAGSLSDRIEPGKISSAGMAVIAVGLIALSFLSPETSMIVLMVILAVIGLGYALFSSPNTNAIMSSVEKRYYGIASGTLGTMRLLGQMFSMGIAMMIIAVVVGKVEITPEVSGQLMSAMSIGFQLFSVLCILGIFFSMVRGNLRDQNIGD</sequence>
<dbReference type="SUPFAM" id="SSF103473">
    <property type="entry name" value="MFS general substrate transporter"/>
    <property type="match status" value="1"/>
</dbReference>
<feature type="transmembrane region" description="Helical" evidence="6">
    <location>
        <begin position="105"/>
        <end position="123"/>
    </location>
</feature>
<keyword evidence="2" id="KW-0813">Transport</keyword>
<proteinExistence type="predicted"/>
<evidence type="ECO:0000256" key="2">
    <source>
        <dbReference type="ARBA" id="ARBA00022448"/>
    </source>
</evidence>
<feature type="transmembrane region" description="Helical" evidence="6">
    <location>
        <begin position="296"/>
        <end position="314"/>
    </location>
</feature>
<dbReference type="Pfam" id="PF07690">
    <property type="entry name" value="MFS_1"/>
    <property type="match status" value="1"/>
</dbReference>
<organism evidence="8 9">
    <name type="scientific">Methanospirillum stamsii</name>
    <dbReference type="NCBI Taxonomy" id="1277351"/>
    <lineage>
        <taxon>Archaea</taxon>
        <taxon>Methanobacteriati</taxon>
        <taxon>Methanobacteriota</taxon>
        <taxon>Stenosarchaea group</taxon>
        <taxon>Methanomicrobia</taxon>
        <taxon>Methanomicrobiales</taxon>
        <taxon>Methanospirillaceae</taxon>
        <taxon>Methanospirillum</taxon>
    </lineage>
</organism>
<dbReference type="EMBL" id="QGMZ01000018">
    <property type="protein sequence ID" value="PWR73603.1"/>
    <property type="molecule type" value="Genomic_DNA"/>
</dbReference>
<evidence type="ECO:0000256" key="3">
    <source>
        <dbReference type="ARBA" id="ARBA00022692"/>
    </source>
</evidence>
<dbReference type="Proteomes" id="UP000245934">
    <property type="component" value="Unassembled WGS sequence"/>
</dbReference>
<dbReference type="GeneID" id="97608669"/>
<keyword evidence="3 6" id="KW-0812">Transmembrane</keyword>
<feature type="transmembrane region" description="Helical" evidence="6">
    <location>
        <begin position="76"/>
        <end position="93"/>
    </location>
</feature>
<feature type="transmembrane region" description="Helical" evidence="6">
    <location>
        <begin position="221"/>
        <end position="239"/>
    </location>
</feature>
<feature type="domain" description="Major facilitator superfamily (MFS) profile" evidence="7">
    <location>
        <begin position="10"/>
        <end position="457"/>
    </location>
</feature>
<comment type="subcellular location">
    <subcellularLocation>
        <location evidence="1">Membrane</location>
        <topology evidence="1">Multi-pass membrane protein</topology>
    </subcellularLocation>
</comment>
<dbReference type="GO" id="GO:0022857">
    <property type="term" value="F:transmembrane transporter activity"/>
    <property type="evidence" value="ECO:0007669"/>
    <property type="project" value="InterPro"/>
</dbReference>
<dbReference type="PRINTS" id="PR01036">
    <property type="entry name" value="TCRTETB"/>
</dbReference>
<feature type="transmembrane region" description="Helical" evidence="6">
    <location>
        <begin position="350"/>
        <end position="367"/>
    </location>
</feature>
<evidence type="ECO:0000259" key="7">
    <source>
        <dbReference type="PROSITE" id="PS50850"/>
    </source>
</evidence>
<reference evidence="8 9" key="1">
    <citation type="submission" date="2018-05" db="EMBL/GenBank/DDBJ databases">
        <title>Draft genome of Methanospirillum stamsii Pt1.</title>
        <authorList>
            <person name="Dueholm M.S."/>
            <person name="Nielsen P.H."/>
            <person name="Bakmann L.F."/>
            <person name="Otzen D.E."/>
        </authorList>
    </citation>
    <scope>NUCLEOTIDE SEQUENCE [LARGE SCALE GENOMIC DNA]</scope>
    <source>
        <strain evidence="8 9">Pt1</strain>
    </source>
</reference>